<reference evidence="2" key="2">
    <citation type="submission" date="2014-03" db="EMBL/GenBank/DDBJ databases">
        <title>The whipworm genome and dual-species transcriptomics of an intimate host-pathogen interaction.</title>
        <authorList>
            <person name="Foth B.J."/>
            <person name="Tsai I.J."/>
            <person name="Reid A.J."/>
            <person name="Bancroft A.J."/>
            <person name="Nichol S."/>
            <person name="Tracey A."/>
            <person name="Holroyd N."/>
            <person name="Cotton J.A."/>
            <person name="Stanley E.J."/>
            <person name="Zarowiecki M."/>
            <person name="Liu J.Z."/>
            <person name="Huckvale T."/>
            <person name="Cooper P.J."/>
            <person name="Grencis R.K."/>
            <person name="Berriman M."/>
        </authorList>
    </citation>
    <scope>NUCLEOTIDE SEQUENCE [LARGE SCALE GENOMIC DNA]</scope>
</reference>
<organism evidence="2 3">
    <name type="scientific">Trichuris trichiura</name>
    <name type="common">Whipworm</name>
    <name type="synonym">Trichocephalus trichiurus</name>
    <dbReference type="NCBI Taxonomy" id="36087"/>
    <lineage>
        <taxon>Eukaryota</taxon>
        <taxon>Metazoa</taxon>
        <taxon>Ecdysozoa</taxon>
        <taxon>Nematoda</taxon>
        <taxon>Enoplea</taxon>
        <taxon>Dorylaimia</taxon>
        <taxon>Trichinellida</taxon>
        <taxon>Trichuridae</taxon>
        <taxon>Trichuris</taxon>
    </lineage>
</organism>
<name>A0A077Z4L0_TRITR</name>
<dbReference type="OrthoDB" id="10368607at2759"/>
<accession>A0A077Z4L0</accession>
<evidence type="ECO:0000256" key="1">
    <source>
        <dbReference type="SAM" id="MobiDB-lite"/>
    </source>
</evidence>
<reference evidence="2" key="1">
    <citation type="submission" date="2014-01" db="EMBL/GenBank/DDBJ databases">
        <authorList>
            <person name="Aslett M."/>
        </authorList>
    </citation>
    <scope>NUCLEOTIDE SEQUENCE</scope>
</reference>
<dbReference type="EMBL" id="HG805914">
    <property type="protein sequence ID" value="CDW54759.1"/>
    <property type="molecule type" value="Genomic_DNA"/>
</dbReference>
<proteinExistence type="predicted"/>
<feature type="compositionally biased region" description="Polar residues" evidence="1">
    <location>
        <begin position="1"/>
        <end position="11"/>
    </location>
</feature>
<dbReference type="AlphaFoldDB" id="A0A077Z4L0"/>
<dbReference type="Proteomes" id="UP000030665">
    <property type="component" value="Unassembled WGS sequence"/>
</dbReference>
<evidence type="ECO:0000313" key="3">
    <source>
        <dbReference type="Proteomes" id="UP000030665"/>
    </source>
</evidence>
<keyword evidence="3" id="KW-1185">Reference proteome</keyword>
<feature type="region of interest" description="Disordered" evidence="1">
    <location>
        <begin position="1"/>
        <end position="20"/>
    </location>
</feature>
<sequence>MTEEQTSPGTEENSEESVELARGLSASFEAGSINLLKLSVGENAFPKRLETACSDLNLSGAEKRRDGGIMSRIGNRRADSPSTPYLSKVSTPVCGEVFNVDFALKVILTYDASGVFSAKPQSRYVISEEWVHETTEDFSSNCSAIISGSMHWPKVLTGSTHLRKLSRANSLGILGHPPRQTCRRRTKSV</sequence>
<evidence type="ECO:0000313" key="2">
    <source>
        <dbReference type="EMBL" id="CDW54759.1"/>
    </source>
</evidence>
<protein>
    <submittedName>
        <fullName evidence="2">Uncharacterized protein</fullName>
    </submittedName>
</protein>
<gene>
    <name evidence="2" type="ORF">TTRE_0000302901</name>
</gene>